<dbReference type="InterPro" id="IPR022672">
    <property type="entry name" value="Hexokinase_N"/>
</dbReference>
<organism evidence="16 17">
    <name type="scientific">Exophiala dermatitidis</name>
    <name type="common">Black yeast-like fungus</name>
    <name type="synonym">Wangiella dermatitidis</name>
    <dbReference type="NCBI Taxonomy" id="5970"/>
    <lineage>
        <taxon>Eukaryota</taxon>
        <taxon>Fungi</taxon>
        <taxon>Dikarya</taxon>
        <taxon>Ascomycota</taxon>
        <taxon>Pezizomycotina</taxon>
        <taxon>Eurotiomycetes</taxon>
        <taxon>Chaetothyriomycetidae</taxon>
        <taxon>Chaetothyriales</taxon>
        <taxon>Herpotrichiellaceae</taxon>
        <taxon>Exophiala</taxon>
    </lineage>
</organism>
<dbReference type="GO" id="GO:0019158">
    <property type="term" value="F:mannokinase activity"/>
    <property type="evidence" value="ECO:0007669"/>
    <property type="project" value="TreeGrafter"/>
</dbReference>
<dbReference type="SUPFAM" id="SSF53067">
    <property type="entry name" value="Actin-like ATPase domain"/>
    <property type="match status" value="2"/>
</dbReference>
<comment type="pathway">
    <text evidence="2">Carbohydrate metabolism; hexose metabolism.</text>
</comment>
<dbReference type="Gene3D" id="3.30.420.40">
    <property type="match status" value="1"/>
</dbReference>
<evidence type="ECO:0000256" key="7">
    <source>
        <dbReference type="ARBA" id="ARBA00022840"/>
    </source>
</evidence>
<dbReference type="AlphaFoldDB" id="A0AAN6ENN4"/>
<dbReference type="Gene3D" id="1.10.287.1250">
    <property type="match status" value="1"/>
</dbReference>
<dbReference type="GO" id="GO:0004340">
    <property type="term" value="F:glucokinase activity"/>
    <property type="evidence" value="ECO:0007669"/>
    <property type="project" value="TreeGrafter"/>
</dbReference>
<comment type="catalytic activity">
    <reaction evidence="11">
        <text>D-glucose + ATP = D-glucose 6-phosphate + ADP + H(+)</text>
        <dbReference type="Rhea" id="RHEA:17825"/>
        <dbReference type="ChEBI" id="CHEBI:4167"/>
        <dbReference type="ChEBI" id="CHEBI:15378"/>
        <dbReference type="ChEBI" id="CHEBI:30616"/>
        <dbReference type="ChEBI" id="CHEBI:61548"/>
        <dbReference type="ChEBI" id="CHEBI:456216"/>
        <dbReference type="EC" id="2.7.1.1"/>
    </reaction>
    <physiologicalReaction direction="left-to-right" evidence="11">
        <dbReference type="Rhea" id="RHEA:17826"/>
    </physiologicalReaction>
</comment>
<evidence type="ECO:0000313" key="16">
    <source>
        <dbReference type="EMBL" id="KAJ8986995.1"/>
    </source>
</evidence>
<evidence type="ECO:0000256" key="5">
    <source>
        <dbReference type="ARBA" id="ARBA00022741"/>
    </source>
</evidence>
<protein>
    <recommendedName>
        <fullName evidence="12">Phosphotransferase</fullName>
        <ecNumber evidence="12">2.7.1.-</ecNumber>
    </recommendedName>
</protein>
<name>A0AAN6ENN4_EXODE</name>
<feature type="region of interest" description="Disordered" evidence="13">
    <location>
        <begin position="270"/>
        <end position="294"/>
    </location>
</feature>
<sequence length="531" mass="58901">MSIYRCHKMASSQTTRQNGDYYQENYEVEPVGEELPSELQQELARVEKLFTVDTAMLKKVTKRFGEELQQGLEKDFQNIPMNLTWVTSWPTGEEKGTFLTLDLGGTNLRVCLITLGKRGEPDLVQEKYKLPESIKTGSADELFDTMATSLQEFLDNHPEQAQKWSKDSPLPLGFTFSYPATQERIDHGILQTWTKGWDVKDVEGKDVAELLTKAIQKRNLPIKLVALVNDTTGALIASAYNDPETIVGAIFGTGCNAAYMEKRKNIPKLARYSQSSTTKSKPSSNQDSQTNDADDEGVMAINCEYGAFDNSHSVLPRTKYDEIIDEESPRPGEQTFEKMSAGLYLGEIFRLVLVDLRDRGVVLQDETASGGGELTKSDAEGDRKGLDEPYALDTEFLALVENDESPDLGESRKRFESHLHHAQSKKPISPSREELLFFRRIAQLIAMRGARLCACGVSAICQRLGVDKGHVAADGSVAIKHPHFKSRWEKAVAEILEIEQGRVTLTSAEDGSGIGAAVIAALTLKSHNNAY</sequence>
<dbReference type="InterPro" id="IPR022673">
    <property type="entry name" value="Hexokinase_C"/>
</dbReference>
<dbReference type="PANTHER" id="PTHR19443:SF16">
    <property type="entry name" value="HEXOKINASE TYPE 1-RELATED"/>
    <property type="match status" value="1"/>
</dbReference>
<keyword evidence="4 12" id="KW-0808">Transferase</keyword>
<feature type="domain" description="Hexokinase C-terminal" evidence="15">
    <location>
        <begin position="247"/>
        <end position="522"/>
    </location>
</feature>
<dbReference type="Pfam" id="PF00349">
    <property type="entry name" value="Hexokinase_1"/>
    <property type="match status" value="1"/>
</dbReference>
<keyword evidence="6 12" id="KW-0418">Kinase</keyword>
<evidence type="ECO:0000259" key="14">
    <source>
        <dbReference type="Pfam" id="PF00349"/>
    </source>
</evidence>
<dbReference type="GO" id="GO:0005739">
    <property type="term" value="C:mitochondrion"/>
    <property type="evidence" value="ECO:0007669"/>
    <property type="project" value="TreeGrafter"/>
</dbReference>
<comment type="catalytic activity">
    <reaction evidence="9">
        <text>a D-hexose + ATP = a D-hexose 6-phosphate + ADP + H(+)</text>
        <dbReference type="Rhea" id="RHEA:22740"/>
        <dbReference type="ChEBI" id="CHEBI:4194"/>
        <dbReference type="ChEBI" id="CHEBI:15378"/>
        <dbReference type="ChEBI" id="CHEBI:30616"/>
        <dbReference type="ChEBI" id="CHEBI:229467"/>
        <dbReference type="ChEBI" id="CHEBI:456216"/>
        <dbReference type="EC" id="2.7.1.1"/>
    </reaction>
    <physiologicalReaction direction="left-to-right" evidence="9">
        <dbReference type="Rhea" id="RHEA:22741"/>
    </physiologicalReaction>
</comment>
<dbReference type="GO" id="GO:0006006">
    <property type="term" value="P:glucose metabolic process"/>
    <property type="evidence" value="ECO:0007669"/>
    <property type="project" value="TreeGrafter"/>
</dbReference>
<evidence type="ECO:0000256" key="2">
    <source>
        <dbReference type="ARBA" id="ARBA00005028"/>
    </source>
</evidence>
<reference evidence="16" key="1">
    <citation type="submission" date="2023-01" db="EMBL/GenBank/DDBJ databases">
        <title>Exophiala dermititidis isolated from Cystic Fibrosis Patient.</title>
        <authorList>
            <person name="Kurbessoian T."/>
            <person name="Crocker A."/>
            <person name="Murante D."/>
            <person name="Hogan D.A."/>
            <person name="Stajich J.E."/>
        </authorList>
    </citation>
    <scope>NUCLEOTIDE SEQUENCE</scope>
    <source>
        <strain evidence="16">Ex8</strain>
    </source>
</reference>
<dbReference type="InterPro" id="IPR001312">
    <property type="entry name" value="Hexokinase"/>
</dbReference>
<dbReference type="GO" id="GO:0005536">
    <property type="term" value="F:D-glucose binding"/>
    <property type="evidence" value="ECO:0007669"/>
    <property type="project" value="InterPro"/>
</dbReference>
<dbReference type="EC" id="2.7.1.-" evidence="12"/>
<keyword evidence="8 12" id="KW-0324">Glycolysis</keyword>
<dbReference type="FunFam" id="3.30.420.40:FF:000805">
    <property type="entry name" value="Hexokinase-2"/>
    <property type="match status" value="1"/>
</dbReference>
<dbReference type="PANTHER" id="PTHR19443">
    <property type="entry name" value="HEXOKINASE"/>
    <property type="match status" value="1"/>
</dbReference>
<evidence type="ECO:0000256" key="10">
    <source>
        <dbReference type="ARBA" id="ARBA00047905"/>
    </source>
</evidence>
<dbReference type="GO" id="GO:0005524">
    <property type="term" value="F:ATP binding"/>
    <property type="evidence" value="ECO:0007669"/>
    <property type="project" value="UniProtKB-UniRule"/>
</dbReference>
<evidence type="ECO:0000259" key="15">
    <source>
        <dbReference type="Pfam" id="PF03727"/>
    </source>
</evidence>
<feature type="compositionally biased region" description="Low complexity" evidence="13">
    <location>
        <begin position="273"/>
        <end position="284"/>
    </location>
</feature>
<dbReference type="Gene3D" id="3.40.367.20">
    <property type="match status" value="1"/>
</dbReference>
<evidence type="ECO:0000256" key="9">
    <source>
        <dbReference type="ARBA" id="ARBA00044613"/>
    </source>
</evidence>
<dbReference type="Pfam" id="PF03727">
    <property type="entry name" value="Hexokinase_2"/>
    <property type="match status" value="1"/>
</dbReference>
<keyword evidence="7 12" id="KW-0067">ATP-binding</keyword>
<evidence type="ECO:0000256" key="3">
    <source>
        <dbReference type="ARBA" id="ARBA00009225"/>
    </source>
</evidence>
<feature type="domain" description="Hexokinase N-terminal" evidence="14">
    <location>
        <begin position="43"/>
        <end position="240"/>
    </location>
</feature>
<dbReference type="Proteomes" id="UP001161757">
    <property type="component" value="Unassembled WGS sequence"/>
</dbReference>
<comment type="catalytic activity">
    <reaction evidence="10">
        <text>D-fructose + ATP = D-fructose 6-phosphate + ADP + H(+)</text>
        <dbReference type="Rhea" id="RHEA:16125"/>
        <dbReference type="ChEBI" id="CHEBI:15378"/>
        <dbReference type="ChEBI" id="CHEBI:30616"/>
        <dbReference type="ChEBI" id="CHEBI:37721"/>
        <dbReference type="ChEBI" id="CHEBI:61527"/>
        <dbReference type="ChEBI" id="CHEBI:456216"/>
        <dbReference type="EC" id="2.7.1.1"/>
    </reaction>
    <physiologicalReaction direction="left-to-right" evidence="10">
        <dbReference type="Rhea" id="RHEA:16126"/>
    </physiologicalReaction>
</comment>
<dbReference type="InterPro" id="IPR043129">
    <property type="entry name" value="ATPase_NBD"/>
</dbReference>
<dbReference type="GO" id="GO:0008865">
    <property type="term" value="F:fructokinase activity"/>
    <property type="evidence" value="ECO:0007669"/>
    <property type="project" value="TreeGrafter"/>
</dbReference>
<dbReference type="PROSITE" id="PS51748">
    <property type="entry name" value="HEXOKINASE_2"/>
    <property type="match status" value="1"/>
</dbReference>
<evidence type="ECO:0000256" key="6">
    <source>
        <dbReference type="ARBA" id="ARBA00022777"/>
    </source>
</evidence>
<evidence type="ECO:0000256" key="11">
    <source>
        <dbReference type="ARBA" id="ARBA00048160"/>
    </source>
</evidence>
<dbReference type="GO" id="GO:0001678">
    <property type="term" value="P:intracellular glucose homeostasis"/>
    <property type="evidence" value="ECO:0007669"/>
    <property type="project" value="InterPro"/>
</dbReference>
<comment type="similarity">
    <text evidence="3 12">Belongs to the hexokinase family.</text>
</comment>
<evidence type="ECO:0000256" key="4">
    <source>
        <dbReference type="ARBA" id="ARBA00022679"/>
    </source>
</evidence>
<dbReference type="GO" id="GO:0006013">
    <property type="term" value="P:mannose metabolic process"/>
    <property type="evidence" value="ECO:0007669"/>
    <property type="project" value="TreeGrafter"/>
</dbReference>
<accession>A0AAN6ENN4</accession>
<gene>
    <name evidence="16" type="ORF">HRR80_008933</name>
</gene>
<dbReference type="PRINTS" id="PR00475">
    <property type="entry name" value="HEXOKINASE"/>
</dbReference>
<evidence type="ECO:0000256" key="13">
    <source>
        <dbReference type="SAM" id="MobiDB-lite"/>
    </source>
</evidence>
<evidence type="ECO:0000313" key="17">
    <source>
        <dbReference type="Proteomes" id="UP001161757"/>
    </source>
</evidence>
<proteinExistence type="inferred from homology"/>
<evidence type="ECO:0000256" key="8">
    <source>
        <dbReference type="ARBA" id="ARBA00023152"/>
    </source>
</evidence>
<comment type="caution">
    <text evidence="16">The sequence shown here is derived from an EMBL/GenBank/DDBJ whole genome shotgun (WGS) entry which is preliminary data.</text>
</comment>
<dbReference type="EMBL" id="JAJGCB010000029">
    <property type="protein sequence ID" value="KAJ8986995.1"/>
    <property type="molecule type" value="Genomic_DNA"/>
</dbReference>
<evidence type="ECO:0000256" key="1">
    <source>
        <dbReference type="ARBA" id="ARBA00004888"/>
    </source>
</evidence>
<dbReference type="GO" id="GO:0005829">
    <property type="term" value="C:cytosol"/>
    <property type="evidence" value="ECO:0007669"/>
    <property type="project" value="TreeGrafter"/>
</dbReference>
<keyword evidence="5 12" id="KW-0547">Nucleotide-binding</keyword>
<dbReference type="GO" id="GO:0006096">
    <property type="term" value="P:glycolytic process"/>
    <property type="evidence" value="ECO:0007669"/>
    <property type="project" value="UniProtKB-KW"/>
</dbReference>
<evidence type="ECO:0000256" key="12">
    <source>
        <dbReference type="RuleBase" id="RU362007"/>
    </source>
</evidence>
<comment type="pathway">
    <text evidence="1">Carbohydrate degradation; glycolysis; D-glyceraldehyde 3-phosphate and glycerone phosphate from D-glucose: step 1/4.</text>
</comment>